<evidence type="ECO:0000256" key="1">
    <source>
        <dbReference type="ARBA" id="ARBA00022679"/>
    </source>
</evidence>
<gene>
    <name evidence="2" type="ORF">FJM51_20690</name>
</gene>
<dbReference type="SUPFAM" id="SSF89796">
    <property type="entry name" value="CoA-transferase family III (CaiB/BaiF)"/>
    <property type="match status" value="1"/>
</dbReference>
<dbReference type="Pfam" id="PF02515">
    <property type="entry name" value="CoA_transf_3"/>
    <property type="match status" value="1"/>
</dbReference>
<dbReference type="GO" id="GO:0008410">
    <property type="term" value="F:CoA-transferase activity"/>
    <property type="evidence" value="ECO:0007669"/>
    <property type="project" value="TreeGrafter"/>
</dbReference>
<dbReference type="OrthoDB" id="7208981at2"/>
<evidence type="ECO:0000313" key="3">
    <source>
        <dbReference type="Proteomes" id="UP000319255"/>
    </source>
</evidence>
<dbReference type="PANTHER" id="PTHR48207:SF3">
    <property type="entry name" value="SUCCINATE--HYDROXYMETHYLGLUTARATE COA-TRANSFERASE"/>
    <property type="match status" value="1"/>
</dbReference>
<dbReference type="InterPro" id="IPR023606">
    <property type="entry name" value="CoA-Trfase_III_dom_1_sf"/>
</dbReference>
<dbReference type="Gene3D" id="3.30.1540.10">
    <property type="entry name" value="formyl-coa transferase, domain 3"/>
    <property type="match status" value="1"/>
</dbReference>
<accession>A0A501WMZ0</accession>
<dbReference type="Gene3D" id="3.40.50.10540">
    <property type="entry name" value="Crotonobetainyl-coa:carnitine coa-transferase, domain 1"/>
    <property type="match status" value="1"/>
</dbReference>
<dbReference type="RefSeq" id="WP_140456029.1">
    <property type="nucleotide sequence ID" value="NZ_VFRP01000035.1"/>
</dbReference>
<reference evidence="2 3" key="1">
    <citation type="submission" date="2019-06" db="EMBL/GenBank/DDBJ databases">
        <title>A novel bacterium of genus Amaricoccus, isolated from marine sediment.</title>
        <authorList>
            <person name="Huang H."/>
            <person name="Mo K."/>
            <person name="Hu Y."/>
        </authorList>
    </citation>
    <scope>NUCLEOTIDE SEQUENCE [LARGE SCALE GENOMIC DNA]</scope>
    <source>
        <strain evidence="2 3">HB172011</strain>
    </source>
</reference>
<dbReference type="InterPro" id="IPR044855">
    <property type="entry name" value="CoA-Trfase_III_dom3_sf"/>
</dbReference>
<name>A0A501WMZ0_9RHOB</name>
<dbReference type="PANTHER" id="PTHR48207">
    <property type="entry name" value="SUCCINATE--HYDROXYMETHYLGLUTARATE COA-TRANSFERASE"/>
    <property type="match status" value="1"/>
</dbReference>
<comment type="caution">
    <text evidence="2">The sequence shown here is derived from an EMBL/GenBank/DDBJ whole genome shotgun (WGS) entry which is preliminary data.</text>
</comment>
<keyword evidence="3" id="KW-1185">Reference proteome</keyword>
<sequence>MAGLLEGVTVLDLSAVISGPLCSYQFAMLGAEVIKVEPPARGDLARSLGADARLNAEGMGVSFLATNAGKKSVALDLKTEAGIAALERLVAASDVLIENFRPGTMARLKFDYDRARAIRPDLVWCSISGFGQSGPLAERQAYDQIIQGYCGLMSLTGDQETAPMRSGFQVCDTLAAITAAFAICAALYNRQRTGEGEFIDVSMLDSSLASLTSWPASGLLNAGKVPKPMGNENAASSPSGAFRAADGLVNIVANDQKQYHGLCDALGAPELKSDPRFHDRPARVVNRRELRALLEEKLASRTAGDWVEILTRANVPAGPILDLAGAMAHPQIAAREMIKTFDASAIGRPFSVSRLGFTLRGDLPDVALPPPRLGEHTDEVLRSVGCSEQEIERLSGGGETRRAS</sequence>
<organism evidence="2 3">
    <name type="scientific">Amaricoccus solimangrovi</name>
    <dbReference type="NCBI Taxonomy" id="2589815"/>
    <lineage>
        <taxon>Bacteria</taxon>
        <taxon>Pseudomonadati</taxon>
        <taxon>Pseudomonadota</taxon>
        <taxon>Alphaproteobacteria</taxon>
        <taxon>Rhodobacterales</taxon>
        <taxon>Paracoccaceae</taxon>
        <taxon>Amaricoccus</taxon>
    </lineage>
</organism>
<dbReference type="InterPro" id="IPR050483">
    <property type="entry name" value="CoA-transferase_III_domain"/>
</dbReference>
<proteinExistence type="predicted"/>
<dbReference type="EMBL" id="VFRP01000035">
    <property type="protein sequence ID" value="TPE47106.1"/>
    <property type="molecule type" value="Genomic_DNA"/>
</dbReference>
<protein>
    <submittedName>
        <fullName evidence="2">CoA transferase</fullName>
    </submittedName>
</protein>
<dbReference type="AlphaFoldDB" id="A0A501WMZ0"/>
<dbReference type="Proteomes" id="UP000319255">
    <property type="component" value="Unassembled WGS sequence"/>
</dbReference>
<evidence type="ECO:0000313" key="2">
    <source>
        <dbReference type="EMBL" id="TPE47106.1"/>
    </source>
</evidence>
<keyword evidence="1 2" id="KW-0808">Transferase</keyword>
<dbReference type="InterPro" id="IPR003673">
    <property type="entry name" value="CoA-Trfase_fam_III"/>
</dbReference>